<dbReference type="Gene3D" id="2.30.30.60">
    <property type="match status" value="1"/>
</dbReference>
<keyword evidence="3" id="KW-1003">Cell membrane</keyword>
<evidence type="ECO:0000256" key="2">
    <source>
        <dbReference type="ARBA" id="ARBA00008017"/>
    </source>
</evidence>
<proteinExistence type="inferred from homology"/>
<feature type="domain" description="BON" evidence="10">
    <location>
        <begin position="64"/>
        <end position="130"/>
    </location>
</feature>
<keyword evidence="5 7" id="KW-1133">Transmembrane helix</keyword>
<evidence type="ECO:0000259" key="10">
    <source>
        <dbReference type="PROSITE" id="PS50914"/>
    </source>
</evidence>
<evidence type="ECO:0000256" key="6">
    <source>
        <dbReference type="ARBA" id="ARBA00023136"/>
    </source>
</evidence>
<keyword evidence="7" id="KW-0406">Ion transport</keyword>
<evidence type="ECO:0000256" key="5">
    <source>
        <dbReference type="ARBA" id="ARBA00022989"/>
    </source>
</evidence>
<dbReference type="GO" id="GO:0008381">
    <property type="term" value="F:mechanosensitive monoatomic ion channel activity"/>
    <property type="evidence" value="ECO:0007669"/>
    <property type="project" value="InterPro"/>
</dbReference>
<dbReference type="InterPro" id="IPR011066">
    <property type="entry name" value="MscS_channel_C_sf"/>
</dbReference>
<dbReference type="Gene3D" id="3.30.1340.30">
    <property type="match status" value="1"/>
</dbReference>
<feature type="transmembrane region" description="Helical" evidence="7">
    <location>
        <begin position="146"/>
        <end position="172"/>
    </location>
</feature>
<dbReference type="Pfam" id="PF21082">
    <property type="entry name" value="MS_channel_3rd"/>
    <property type="match status" value="1"/>
</dbReference>
<dbReference type="InterPro" id="IPR023408">
    <property type="entry name" value="MscS_beta-dom_sf"/>
</dbReference>
<evidence type="ECO:0000313" key="11">
    <source>
        <dbReference type="EMBL" id="MDO6453082.1"/>
    </source>
</evidence>
<reference evidence="11" key="1">
    <citation type="submission" date="2023-07" db="EMBL/GenBank/DDBJ databases">
        <title>Genome content predicts the carbon catabolic preferences of heterotrophic bacteria.</title>
        <authorList>
            <person name="Gralka M."/>
        </authorList>
    </citation>
    <scope>NUCLEOTIDE SEQUENCE</scope>
    <source>
        <strain evidence="11">I2M16</strain>
    </source>
</reference>
<dbReference type="PANTHER" id="PTHR30221:SF1">
    <property type="entry name" value="SMALL-CONDUCTANCE MECHANOSENSITIVE CHANNEL"/>
    <property type="match status" value="1"/>
</dbReference>
<protein>
    <recommendedName>
        <fullName evidence="7">Small-conductance mechanosensitive channel</fullName>
    </recommendedName>
</protein>
<keyword evidence="6 7" id="KW-0472">Membrane</keyword>
<comment type="subunit">
    <text evidence="7">Homoheptamer.</text>
</comment>
<dbReference type="InterPro" id="IPR049278">
    <property type="entry name" value="MS_channel_C"/>
</dbReference>
<keyword evidence="4 7" id="KW-0812">Transmembrane</keyword>
<comment type="caution">
    <text evidence="11">The sequence shown here is derived from an EMBL/GenBank/DDBJ whole genome shotgun (WGS) entry which is preliminary data.</text>
</comment>
<feature type="transmembrane region" description="Helical" evidence="7">
    <location>
        <begin position="218"/>
        <end position="239"/>
    </location>
</feature>
<evidence type="ECO:0000313" key="12">
    <source>
        <dbReference type="Proteomes" id="UP001169862"/>
    </source>
</evidence>
<keyword evidence="7" id="KW-0997">Cell inner membrane</keyword>
<dbReference type="RefSeq" id="WP_303549193.1">
    <property type="nucleotide sequence ID" value="NZ_JAUOPG010000003.1"/>
</dbReference>
<evidence type="ECO:0000256" key="4">
    <source>
        <dbReference type="ARBA" id="ARBA00022692"/>
    </source>
</evidence>
<evidence type="ECO:0000256" key="7">
    <source>
        <dbReference type="RuleBase" id="RU369025"/>
    </source>
</evidence>
<dbReference type="Gene3D" id="1.10.287.1260">
    <property type="match status" value="1"/>
</dbReference>
<sequence>MNKCLPRFRNMIYTVLCVWLFCAPAWGLTSETDHAINDASSTSAVTAAEFENTERVIDANQPINDAKIQSRVLGILTTAGQYTDLSVESRQGLVFLSGEVTQERFVAWAADIAKNVEGVVAVINNITVAETSVLDMAPVRAEMTRLWYASLHVLPMIAIGLVVLFVCFVLARPLTNVLMKPFVQAGQSQLVQIVLRRAITLFIILFGFYFFLRIAGLTQVAVAIISGTGVIGLVVGFAFKDIAENFIASLLLSVQRPFQISDVIEVNGHKGVVQKMTARATTLVDFDGNHIQIPNATIYTNVIKNWTANPLARGSFMLGIGYDASIRKAQNLAMQVLVKHEAVLSDPEPQVLVESLGSATINLRIYYWVDQRSHSGAKVGSILMRLIMRELERNGISMPDDSREIIFPQGVPVVVTGNEAHAPIVSGTLPNASPLGVDRSVDALVDEDLEVGEHDDLSSDTDEIREQAAASRDPEQGRNIL</sequence>
<evidence type="ECO:0000256" key="8">
    <source>
        <dbReference type="SAM" id="MobiDB-lite"/>
    </source>
</evidence>
<feature type="chain" id="PRO_5043331049" description="Small-conductance mechanosensitive channel" evidence="9">
    <location>
        <begin position="28"/>
        <end position="481"/>
    </location>
</feature>
<dbReference type="Gene3D" id="3.30.70.100">
    <property type="match status" value="1"/>
</dbReference>
<name>A0AAW7XJ52_9GAMM</name>
<dbReference type="InterPro" id="IPR006685">
    <property type="entry name" value="MscS_channel_2nd"/>
</dbReference>
<dbReference type="EMBL" id="JAUOPG010000003">
    <property type="protein sequence ID" value="MDO6453082.1"/>
    <property type="molecule type" value="Genomic_DNA"/>
</dbReference>
<organism evidence="11 12">
    <name type="scientific">Neptunomonas phycophila</name>
    <dbReference type="NCBI Taxonomy" id="1572645"/>
    <lineage>
        <taxon>Bacteria</taxon>
        <taxon>Pseudomonadati</taxon>
        <taxon>Pseudomonadota</taxon>
        <taxon>Gammaproteobacteria</taxon>
        <taxon>Oceanospirillales</taxon>
        <taxon>Oceanospirillaceae</taxon>
        <taxon>Neptunomonas</taxon>
    </lineage>
</organism>
<feature type="region of interest" description="Disordered" evidence="8">
    <location>
        <begin position="451"/>
        <end position="481"/>
    </location>
</feature>
<evidence type="ECO:0000256" key="9">
    <source>
        <dbReference type="SAM" id="SignalP"/>
    </source>
</evidence>
<gene>
    <name evidence="11" type="ORF">Q4490_05855</name>
</gene>
<dbReference type="SUPFAM" id="SSF82861">
    <property type="entry name" value="Mechanosensitive channel protein MscS (YggB), transmembrane region"/>
    <property type="match status" value="1"/>
</dbReference>
<dbReference type="InterPro" id="IPR045275">
    <property type="entry name" value="MscS_archaea/bacteria_type"/>
</dbReference>
<comment type="function">
    <text evidence="7">Mechanosensitive channel that participates in the regulation of osmotic pressure changes within the cell, opening in response to stretch forces in the membrane lipid bilayer, without the need for other proteins. Contributes to normal resistance to hypoosmotic shock. Forms an ion channel of 1.0 nanosiemens conductance with a slight preference for anions.</text>
</comment>
<dbReference type="AlphaFoldDB" id="A0AAW7XJ52"/>
<feature type="signal peptide" evidence="9">
    <location>
        <begin position="1"/>
        <end position="27"/>
    </location>
</feature>
<dbReference type="InterPro" id="IPR007055">
    <property type="entry name" value="BON_dom"/>
</dbReference>
<keyword evidence="9" id="KW-0732">Signal</keyword>
<feature type="transmembrane region" description="Helical" evidence="7">
    <location>
        <begin position="193"/>
        <end position="212"/>
    </location>
</feature>
<evidence type="ECO:0000256" key="3">
    <source>
        <dbReference type="ARBA" id="ARBA00022475"/>
    </source>
</evidence>
<accession>A0AAW7XJ52</accession>
<dbReference type="InterPro" id="IPR010920">
    <property type="entry name" value="LSM_dom_sf"/>
</dbReference>
<dbReference type="PROSITE" id="PS50914">
    <property type="entry name" value="BON"/>
    <property type="match status" value="1"/>
</dbReference>
<comment type="subcellular location">
    <subcellularLocation>
        <location evidence="7">Cell inner membrane</location>
        <topology evidence="7">Multi-pass membrane protein</topology>
    </subcellularLocation>
    <subcellularLocation>
        <location evidence="1">Cell membrane</location>
        <topology evidence="1">Multi-pass membrane protein</topology>
    </subcellularLocation>
</comment>
<dbReference type="InterPro" id="IPR011014">
    <property type="entry name" value="MscS_channel_TM-2"/>
</dbReference>
<keyword evidence="7" id="KW-0407">Ion channel</keyword>
<dbReference type="SUPFAM" id="SSF82689">
    <property type="entry name" value="Mechanosensitive channel protein MscS (YggB), C-terminal domain"/>
    <property type="match status" value="1"/>
</dbReference>
<dbReference type="PANTHER" id="PTHR30221">
    <property type="entry name" value="SMALL-CONDUCTANCE MECHANOSENSITIVE CHANNEL"/>
    <property type="match status" value="1"/>
</dbReference>
<dbReference type="Pfam" id="PF00924">
    <property type="entry name" value="MS_channel_2nd"/>
    <property type="match status" value="1"/>
</dbReference>
<keyword evidence="7" id="KW-0813">Transport</keyword>
<comment type="similarity">
    <text evidence="2 7">Belongs to the MscS (TC 1.A.23) family.</text>
</comment>
<dbReference type="GO" id="GO:0005886">
    <property type="term" value="C:plasma membrane"/>
    <property type="evidence" value="ECO:0007669"/>
    <property type="project" value="UniProtKB-SubCell"/>
</dbReference>
<evidence type="ECO:0000256" key="1">
    <source>
        <dbReference type="ARBA" id="ARBA00004651"/>
    </source>
</evidence>
<dbReference type="SUPFAM" id="SSF50182">
    <property type="entry name" value="Sm-like ribonucleoproteins"/>
    <property type="match status" value="1"/>
</dbReference>
<dbReference type="Proteomes" id="UP001169862">
    <property type="component" value="Unassembled WGS sequence"/>
</dbReference>
<comment type="caution">
    <text evidence="7">Lacks conserved residue(s) required for the propagation of feature annotation.</text>
</comment>
<dbReference type="Pfam" id="PF04972">
    <property type="entry name" value="BON"/>
    <property type="match status" value="1"/>
</dbReference>